<dbReference type="SUPFAM" id="SSF101790">
    <property type="entry name" value="Aminomethyltransferase beta-barrel domain"/>
    <property type="match status" value="1"/>
</dbReference>
<evidence type="ECO:0000259" key="9">
    <source>
        <dbReference type="Pfam" id="PF01571"/>
    </source>
</evidence>
<dbReference type="Gene3D" id="3.30.70.1400">
    <property type="entry name" value="Aminomethyltransferase beta-barrel domains"/>
    <property type="match status" value="1"/>
</dbReference>
<dbReference type="GO" id="GO:0032259">
    <property type="term" value="P:methylation"/>
    <property type="evidence" value="ECO:0007669"/>
    <property type="project" value="UniProtKB-KW"/>
</dbReference>
<dbReference type="NCBIfam" id="TIGR00528">
    <property type="entry name" value="gcvT"/>
    <property type="match status" value="1"/>
</dbReference>
<feature type="domain" description="Aminomethyltransferase C-terminal" evidence="10">
    <location>
        <begin position="281"/>
        <end position="358"/>
    </location>
</feature>
<keyword evidence="12" id="KW-1185">Reference proteome</keyword>
<evidence type="ECO:0000313" key="12">
    <source>
        <dbReference type="Proteomes" id="UP000193355"/>
    </source>
</evidence>
<dbReference type="EMBL" id="FXBB01000007">
    <property type="protein sequence ID" value="SMG20823.1"/>
    <property type="molecule type" value="Genomic_DNA"/>
</dbReference>
<dbReference type="Proteomes" id="UP000193355">
    <property type="component" value="Unassembled WGS sequence"/>
</dbReference>
<dbReference type="InterPro" id="IPR028896">
    <property type="entry name" value="GcvT/YgfZ/DmdA"/>
</dbReference>
<evidence type="ECO:0000256" key="7">
    <source>
        <dbReference type="HAMAP-Rule" id="MF_00259"/>
    </source>
</evidence>
<accession>A0A1X7J0U6</accession>
<dbReference type="PANTHER" id="PTHR43757">
    <property type="entry name" value="AMINOMETHYLTRANSFERASE"/>
    <property type="match status" value="1"/>
</dbReference>
<dbReference type="InterPro" id="IPR006222">
    <property type="entry name" value="GCVT_N"/>
</dbReference>
<dbReference type="GO" id="GO:0005960">
    <property type="term" value="C:glycine cleavage complex"/>
    <property type="evidence" value="ECO:0007669"/>
    <property type="project" value="InterPro"/>
</dbReference>
<dbReference type="GO" id="GO:0005829">
    <property type="term" value="C:cytosol"/>
    <property type="evidence" value="ECO:0007669"/>
    <property type="project" value="TreeGrafter"/>
</dbReference>
<dbReference type="InterPro" id="IPR022903">
    <property type="entry name" value="GcvT_bac"/>
</dbReference>
<proteinExistence type="inferred from homology"/>
<dbReference type="FunFam" id="3.30.70.1400:FF:000001">
    <property type="entry name" value="Aminomethyltransferase"/>
    <property type="match status" value="1"/>
</dbReference>
<dbReference type="GO" id="GO:0019464">
    <property type="term" value="P:glycine decarboxylation via glycine cleavage system"/>
    <property type="evidence" value="ECO:0007669"/>
    <property type="project" value="UniProtKB-UniRule"/>
</dbReference>
<dbReference type="Gene3D" id="2.40.30.110">
    <property type="entry name" value="Aminomethyltransferase beta-barrel domains"/>
    <property type="match status" value="1"/>
</dbReference>
<evidence type="ECO:0000313" key="11">
    <source>
        <dbReference type="EMBL" id="SMG20823.1"/>
    </source>
</evidence>
<dbReference type="InterPro" id="IPR006223">
    <property type="entry name" value="GcvT"/>
</dbReference>
<dbReference type="InterPro" id="IPR027266">
    <property type="entry name" value="TrmE/GcvT-like"/>
</dbReference>
<dbReference type="RefSeq" id="WP_234986124.1">
    <property type="nucleotide sequence ID" value="NZ_FXBB01000007.1"/>
</dbReference>
<dbReference type="PIRSF" id="PIRSF006487">
    <property type="entry name" value="GcvT"/>
    <property type="match status" value="1"/>
</dbReference>
<evidence type="ECO:0000256" key="1">
    <source>
        <dbReference type="ARBA" id="ARBA00008609"/>
    </source>
</evidence>
<dbReference type="Pfam" id="PF08669">
    <property type="entry name" value="GCV_T_C"/>
    <property type="match status" value="1"/>
</dbReference>
<reference evidence="12" key="1">
    <citation type="submission" date="2017-04" db="EMBL/GenBank/DDBJ databases">
        <authorList>
            <person name="Varghese N."/>
            <person name="Submissions S."/>
        </authorList>
    </citation>
    <scope>NUCLEOTIDE SEQUENCE [LARGE SCALE GENOMIC DNA]</scope>
    <source>
        <strain evidence="12">USBA 82</strain>
    </source>
</reference>
<feature type="domain" description="GCVT N-terminal" evidence="9">
    <location>
        <begin position="5"/>
        <end position="262"/>
    </location>
</feature>
<evidence type="ECO:0000256" key="2">
    <source>
        <dbReference type="ARBA" id="ARBA00012616"/>
    </source>
</evidence>
<evidence type="ECO:0000256" key="3">
    <source>
        <dbReference type="ARBA" id="ARBA00022576"/>
    </source>
</evidence>
<sequence>MKTPMYHEHVELGGNIVDFGGWDLPVHYEAGIKEEHLTVRSKAGLFDVSHMGEFWIEGPDAFAFVQNLVSNDISVLEDGQVQYNMMCYPHGGVVDDLLVYKASDTRILLVVNASNVDKDFAWVTENLKGEVKAENVSSKTAEVAFQGPMAEDILQRITDVNLSDIGFFHFKENVKVAGVNALVSRTGYTGEDGFEVYVNWDEGVKVWNAILEAGKDDGVLPIGLGARDSLRFEAGLPLYGHEIDKDITPLEAGLGFFVKLDKDSFIGIEPLREMKAKGLPRRILALQMIDKGVPRNGYPVEVDGKEVGYVTTGGYSPSRNENIASVLVEAGCADIGDEVNVMIRGKAKKALVIKKPFYRKKYKK</sequence>
<dbReference type="Pfam" id="PF01571">
    <property type="entry name" value="GCV_T"/>
    <property type="match status" value="1"/>
</dbReference>
<dbReference type="GO" id="GO:0008168">
    <property type="term" value="F:methyltransferase activity"/>
    <property type="evidence" value="ECO:0007669"/>
    <property type="project" value="UniProtKB-KW"/>
</dbReference>
<dbReference type="Gene3D" id="4.10.1250.10">
    <property type="entry name" value="Aminomethyltransferase fragment"/>
    <property type="match status" value="1"/>
</dbReference>
<evidence type="ECO:0000256" key="4">
    <source>
        <dbReference type="ARBA" id="ARBA00022679"/>
    </source>
</evidence>
<dbReference type="InterPro" id="IPR013977">
    <property type="entry name" value="GcvT_C"/>
</dbReference>
<keyword evidence="3 7" id="KW-0032">Aminotransferase</keyword>
<evidence type="ECO:0000259" key="10">
    <source>
        <dbReference type="Pfam" id="PF08669"/>
    </source>
</evidence>
<name>A0A1X7J0U6_9BACT</name>
<dbReference type="STRING" id="561720.SAMN06275492_1079"/>
<comment type="subunit">
    <text evidence="7">The glycine cleavage system is composed of four proteins: P, T, L and H.</text>
</comment>
<feature type="binding site" evidence="8">
    <location>
        <position position="195"/>
    </location>
    <ligand>
        <name>substrate</name>
    </ligand>
</feature>
<dbReference type="PANTHER" id="PTHR43757:SF2">
    <property type="entry name" value="AMINOMETHYLTRANSFERASE, MITOCHONDRIAL"/>
    <property type="match status" value="1"/>
</dbReference>
<comment type="catalytic activity">
    <reaction evidence="6 7">
        <text>N(6)-[(R)-S(8)-aminomethyldihydrolipoyl]-L-lysyl-[protein] + (6S)-5,6,7,8-tetrahydrofolate = N(6)-[(R)-dihydrolipoyl]-L-lysyl-[protein] + (6R)-5,10-methylene-5,6,7,8-tetrahydrofolate + NH4(+)</text>
        <dbReference type="Rhea" id="RHEA:16945"/>
        <dbReference type="Rhea" id="RHEA-COMP:10475"/>
        <dbReference type="Rhea" id="RHEA-COMP:10492"/>
        <dbReference type="ChEBI" id="CHEBI:15636"/>
        <dbReference type="ChEBI" id="CHEBI:28938"/>
        <dbReference type="ChEBI" id="CHEBI:57453"/>
        <dbReference type="ChEBI" id="CHEBI:83100"/>
        <dbReference type="ChEBI" id="CHEBI:83143"/>
        <dbReference type="EC" id="2.1.2.10"/>
    </reaction>
</comment>
<evidence type="ECO:0000256" key="5">
    <source>
        <dbReference type="ARBA" id="ARBA00031395"/>
    </source>
</evidence>
<dbReference type="Gene3D" id="3.30.1360.120">
    <property type="entry name" value="Probable tRNA modification gtpase trme, domain 1"/>
    <property type="match status" value="1"/>
</dbReference>
<comment type="similarity">
    <text evidence="1 7">Belongs to the GcvT family.</text>
</comment>
<dbReference type="InterPro" id="IPR029043">
    <property type="entry name" value="GcvT/YgfZ_C"/>
</dbReference>
<evidence type="ECO:0000256" key="8">
    <source>
        <dbReference type="PIRSR" id="PIRSR006487-1"/>
    </source>
</evidence>
<dbReference type="SUPFAM" id="SSF103025">
    <property type="entry name" value="Folate-binding domain"/>
    <property type="match status" value="1"/>
</dbReference>
<keyword evidence="4 7" id="KW-0808">Transferase</keyword>
<keyword evidence="11" id="KW-0489">Methyltransferase</keyword>
<dbReference type="HAMAP" id="MF_00259">
    <property type="entry name" value="GcvT"/>
    <property type="match status" value="1"/>
</dbReference>
<comment type="function">
    <text evidence="7">The glycine cleavage system catalyzes the degradation of glycine.</text>
</comment>
<evidence type="ECO:0000256" key="6">
    <source>
        <dbReference type="ARBA" id="ARBA00047665"/>
    </source>
</evidence>
<dbReference type="FunFam" id="2.40.30.110:FF:000003">
    <property type="entry name" value="Aminomethyltransferase"/>
    <property type="match status" value="1"/>
</dbReference>
<dbReference type="GO" id="GO:0004047">
    <property type="term" value="F:aminomethyltransferase activity"/>
    <property type="evidence" value="ECO:0007669"/>
    <property type="project" value="UniProtKB-UniRule"/>
</dbReference>
<dbReference type="AlphaFoldDB" id="A0A1X7J0U6"/>
<dbReference type="FunFam" id="4.10.1250.10:FF:000001">
    <property type="entry name" value="Aminomethyltransferase"/>
    <property type="match status" value="1"/>
</dbReference>
<organism evidence="11 12">
    <name type="scientific">Dethiosulfovibrio salsuginis</name>
    <dbReference type="NCBI Taxonomy" id="561720"/>
    <lineage>
        <taxon>Bacteria</taxon>
        <taxon>Thermotogati</taxon>
        <taxon>Synergistota</taxon>
        <taxon>Synergistia</taxon>
        <taxon>Synergistales</taxon>
        <taxon>Dethiosulfovibrionaceae</taxon>
        <taxon>Dethiosulfovibrio</taxon>
    </lineage>
</organism>
<protein>
    <recommendedName>
        <fullName evidence="2 7">Aminomethyltransferase</fullName>
        <ecNumber evidence="2 7">2.1.2.10</ecNumber>
    </recommendedName>
    <alternativeName>
        <fullName evidence="5 7">Glycine cleavage system T protein</fullName>
    </alternativeName>
</protein>
<dbReference type="EC" id="2.1.2.10" evidence="2 7"/>
<dbReference type="GO" id="GO:0008483">
    <property type="term" value="F:transaminase activity"/>
    <property type="evidence" value="ECO:0007669"/>
    <property type="project" value="UniProtKB-KW"/>
</dbReference>
<gene>
    <name evidence="7" type="primary">gcvT</name>
    <name evidence="11" type="ORF">SAMN06275492_1079</name>
</gene>
<dbReference type="NCBIfam" id="NF001567">
    <property type="entry name" value="PRK00389.1"/>
    <property type="match status" value="1"/>
</dbReference>